<dbReference type="InterPro" id="IPR039808">
    <property type="entry name" value="Cadherin"/>
</dbReference>
<dbReference type="SMART" id="SM00112">
    <property type="entry name" value="CA"/>
    <property type="match status" value="4"/>
</dbReference>
<feature type="domain" description="Cadherin" evidence="5">
    <location>
        <begin position="4"/>
        <end position="98"/>
    </location>
</feature>
<dbReference type="PANTHER" id="PTHR24027:SF438">
    <property type="entry name" value="CADHERIN 23"/>
    <property type="match status" value="1"/>
</dbReference>
<gene>
    <name evidence="6" type="ORF">J0X15_19355</name>
</gene>
<dbReference type="Gene3D" id="2.60.40.60">
    <property type="entry name" value="Cadherins"/>
    <property type="match status" value="4"/>
</dbReference>
<feature type="non-terminal residue" evidence="6">
    <location>
        <position position="605"/>
    </location>
</feature>
<dbReference type="GO" id="GO:0007156">
    <property type="term" value="P:homophilic cell adhesion via plasma membrane adhesion molecules"/>
    <property type="evidence" value="ECO:0007669"/>
    <property type="project" value="InterPro"/>
</dbReference>
<organism evidence="6 7">
    <name type="scientific">Roseibium limicola</name>
    <dbReference type="NCBI Taxonomy" id="2816037"/>
    <lineage>
        <taxon>Bacteria</taxon>
        <taxon>Pseudomonadati</taxon>
        <taxon>Pseudomonadota</taxon>
        <taxon>Alphaproteobacteria</taxon>
        <taxon>Hyphomicrobiales</taxon>
        <taxon>Stappiaceae</taxon>
        <taxon>Roseibium</taxon>
    </lineage>
</organism>
<dbReference type="PROSITE" id="PS50268">
    <property type="entry name" value="CADHERIN_2"/>
    <property type="match status" value="4"/>
</dbReference>
<feature type="domain" description="Cadherin" evidence="5">
    <location>
        <begin position="477"/>
        <end position="570"/>
    </location>
</feature>
<dbReference type="InterPro" id="IPR002126">
    <property type="entry name" value="Cadherin-like_dom"/>
</dbReference>
<dbReference type="GO" id="GO:0016477">
    <property type="term" value="P:cell migration"/>
    <property type="evidence" value="ECO:0007669"/>
    <property type="project" value="TreeGrafter"/>
</dbReference>
<dbReference type="SUPFAM" id="SSF49785">
    <property type="entry name" value="Galactose-binding domain-like"/>
    <property type="match status" value="1"/>
</dbReference>
<dbReference type="EMBL" id="JAFLNF010000011">
    <property type="protein sequence ID" value="MBO0347396.1"/>
    <property type="molecule type" value="Genomic_DNA"/>
</dbReference>
<evidence type="ECO:0000259" key="5">
    <source>
        <dbReference type="PROSITE" id="PS50268"/>
    </source>
</evidence>
<dbReference type="AlphaFoldDB" id="A0A939ERI4"/>
<feature type="domain" description="Cadherin" evidence="5">
    <location>
        <begin position="106"/>
        <end position="199"/>
    </location>
</feature>
<dbReference type="GO" id="GO:0016342">
    <property type="term" value="C:catenin complex"/>
    <property type="evidence" value="ECO:0007669"/>
    <property type="project" value="TreeGrafter"/>
</dbReference>
<feature type="non-terminal residue" evidence="6">
    <location>
        <position position="1"/>
    </location>
</feature>
<comment type="caution">
    <text evidence="6">The sequence shown here is derived from an EMBL/GenBank/DDBJ whole genome shotgun (WGS) entry which is preliminary data.</text>
</comment>
<dbReference type="GO" id="GO:0005509">
    <property type="term" value="F:calcium ion binding"/>
    <property type="evidence" value="ECO:0007669"/>
    <property type="project" value="InterPro"/>
</dbReference>
<proteinExistence type="predicted"/>
<evidence type="ECO:0000256" key="1">
    <source>
        <dbReference type="ARBA" id="ARBA00004370"/>
    </source>
</evidence>
<accession>A0A939ERI4</accession>
<evidence type="ECO:0000313" key="6">
    <source>
        <dbReference type="EMBL" id="MBO0347396.1"/>
    </source>
</evidence>
<evidence type="ECO:0000256" key="3">
    <source>
        <dbReference type="ARBA" id="ARBA00022837"/>
    </source>
</evidence>
<feature type="domain" description="Cadherin" evidence="5">
    <location>
        <begin position="379"/>
        <end position="468"/>
    </location>
</feature>
<keyword evidence="4" id="KW-0472">Membrane</keyword>
<protein>
    <submittedName>
        <fullName evidence="6">Cadherin domain-containing protein</fullName>
    </submittedName>
</protein>
<evidence type="ECO:0000256" key="4">
    <source>
        <dbReference type="ARBA" id="ARBA00023136"/>
    </source>
</evidence>
<comment type="subcellular location">
    <subcellularLocation>
        <location evidence="1">Membrane</location>
    </subcellularLocation>
</comment>
<dbReference type="InterPro" id="IPR006946">
    <property type="entry name" value="DGR2-like_dom"/>
</dbReference>
<reference evidence="6" key="1">
    <citation type="submission" date="2021-03" db="EMBL/GenBank/DDBJ databases">
        <title>Roseibium sp. CAU 1637 isolated from Incheon.</title>
        <authorList>
            <person name="Kim W."/>
        </authorList>
    </citation>
    <scope>NUCLEOTIDE SEQUENCE</scope>
    <source>
        <strain evidence="6">CAU 1637</strain>
    </source>
</reference>
<dbReference type="SUPFAM" id="SSF49313">
    <property type="entry name" value="Cadherin-like"/>
    <property type="match status" value="4"/>
</dbReference>
<dbReference type="RefSeq" id="WP_206944488.1">
    <property type="nucleotide sequence ID" value="NZ_JAFLNF010000011.1"/>
</dbReference>
<sequence>TANTVAENSAGGAVVGVTAFATDADAGDTVTYSITDARFEIDADTGVVTVADGVTLDAETTSSIDLEVTATSSDGSTSSATFTIAISDENEFAITPVSDTDGAANTITDTATAGTVVGITGFAEDLDVSDTVTYSIADGRFEIDATTGVVTVADGASFDSDAEPSVDLVVTATSTDGSSSNATFTIAVTDGGGNEAPDLIVDLPTGGQELLVNGSFETYSGSRTGSPGEGWYMNPDSIEGWDSYSNVDVHENGHNGYGGTDGGHHLDLASTTNGTISQTIEGQLDGHVYSLSFDMKSRGGIGESVAEAYWNGELIATIDPAETGGDWQTFNFDVVGGSGDGTNTLTFTEVGSDNLAGTLIDSVSIKSSATVDVAEEFAGAEITALSVVDPDVGDTHTFTLSDDRFEVVVDGDAYLLKLKDGEAFDYETETSVTVQVTATDSGGLSDTETVQINVVDVEEDQSPVGPVTDADITLNVIAETAVGGVAVGITAFASDGDPGDTVTYSIVDARFEIDADTGVITLADGVTLDADVTASIDLEVTATSSDGSSSSATFTVIVADDNQFSITPVTDVDVTANLVAETAVGGAVVGVTAFASDGDLGDTVT</sequence>
<dbReference type="GO" id="GO:0008013">
    <property type="term" value="F:beta-catenin binding"/>
    <property type="evidence" value="ECO:0007669"/>
    <property type="project" value="TreeGrafter"/>
</dbReference>
<dbReference type="Pfam" id="PF04862">
    <property type="entry name" value="DUF642"/>
    <property type="match status" value="1"/>
</dbReference>
<keyword evidence="7" id="KW-1185">Reference proteome</keyword>
<dbReference type="InterPro" id="IPR008979">
    <property type="entry name" value="Galactose-bd-like_sf"/>
</dbReference>
<keyword evidence="2" id="KW-0677">Repeat</keyword>
<evidence type="ECO:0000313" key="7">
    <source>
        <dbReference type="Proteomes" id="UP000664779"/>
    </source>
</evidence>
<dbReference type="CDD" id="cd11304">
    <property type="entry name" value="Cadherin_repeat"/>
    <property type="match status" value="4"/>
</dbReference>
<evidence type="ECO:0000256" key="2">
    <source>
        <dbReference type="ARBA" id="ARBA00022737"/>
    </source>
</evidence>
<dbReference type="Proteomes" id="UP000664779">
    <property type="component" value="Unassembled WGS sequence"/>
</dbReference>
<dbReference type="GO" id="GO:0045296">
    <property type="term" value="F:cadherin binding"/>
    <property type="evidence" value="ECO:0007669"/>
    <property type="project" value="TreeGrafter"/>
</dbReference>
<keyword evidence="3" id="KW-0106">Calcium</keyword>
<dbReference type="InterPro" id="IPR015919">
    <property type="entry name" value="Cadherin-like_sf"/>
</dbReference>
<dbReference type="Pfam" id="PF00028">
    <property type="entry name" value="Cadherin"/>
    <property type="match status" value="1"/>
</dbReference>
<dbReference type="PANTHER" id="PTHR24027">
    <property type="entry name" value="CADHERIN-23"/>
    <property type="match status" value="1"/>
</dbReference>
<name>A0A939ERI4_9HYPH</name>